<dbReference type="AlphaFoldDB" id="A0A6J5A0E8"/>
<dbReference type="Gene3D" id="3.40.350.10">
    <property type="entry name" value="Creatinase/prolidase N-terminal domain"/>
    <property type="match status" value="1"/>
</dbReference>
<evidence type="ECO:0000256" key="9">
    <source>
        <dbReference type="ARBA" id="ARBA00023211"/>
    </source>
</evidence>
<gene>
    <name evidence="15" type="primary">pepP</name>
    <name evidence="15" type="ORF">LMG26845_00108</name>
</gene>
<evidence type="ECO:0000256" key="7">
    <source>
        <dbReference type="ARBA" id="ARBA00022801"/>
    </source>
</evidence>
<evidence type="ECO:0000256" key="3">
    <source>
        <dbReference type="ARBA" id="ARBA00008766"/>
    </source>
</evidence>
<protein>
    <recommendedName>
        <fullName evidence="10">Xaa-Pro aminopeptidase</fullName>
        <ecNumber evidence="4">3.4.11.9</ecNumber>
    </recommendedName>
    <alternativeName>
        <fullName evidence="11">Aminopeptidase P II</fullName>
    </alternativeName>
    <alternativeName>
        <fullName evidence="12">X-Pro aminopeptidase</fullName>
    </alternativeName>
</protein>
<evidence type="ECO:0000256" key="4">
    <source>
        <dbReference type="ARBA" id="ARBA00012574"/>
    </source>
</evidence>
<dbReference type="CDD" id="cd01087">
    <property type="entry name" value="Prolidase"/>
    <property type="match status" value="1"/>
</dbReference>
<keyword evidence="6 13" id="KW-0479">Metal-binding</keyword>
<dbReference type="SUPFAM" id="SSF53092">
    <property type="entry name" value="Creatinase/prolidase N-terminal domain"/>
    <property type="match status" value="1"/>
</dbReference>
<feature type="domain" description="Aminopeptidase P N-terminal" evidence="14">
    <location>
        <begin position="35"/>
        <end position="170"/>
    </location>
</feature>
<evidence type="ECO:0000256" key="2">
    <source>
        <dbReference type="ARBA" id="ARBA00001936"/>
    </source>
</evidence>
<evidence type="ECO:0000256" key="11">
    <source>
        <dbReference type="ARBA" id="ARBA00075356"/>
    </source>
</evidence>
<keyword evidence="9" id="KW-0464">Manganese</keyword>
<keyword evidence="5" id="KW-0645">Protease</keyword>
<name>A0A6J5A0E8_9BURK</name>
<evidence type="ECO:0000256" key="12">
    <source>
        <dbReference type="ARBA" id="ARBA00081411"/>
    </source>
</evidence>
<evidence type="ECO:0000256" key="1">
    <source>
        <dbReference type="ARBA" id="ARBA00001424"/>
    </source>
</evidence>
<keyword evidence="7 15" id="KW-0378">Hydrolase</keyword>
<dbReference type="SUPFAM" id="SSF55920">
    <property type="entry name" value="Creatinase/aminopeptidase"/>
    <property type="match status" value="1"/>
</dbReference>
<comment type="catalytic activity">
    <reaction evidence="1">
        <text>Release of any N-terminal amino acid, including proline, that is linked to proline, even from a dipeptide or tripeptide.</text>
        <dbReference type="EC" id="3.4.11.9"/>
    </reaction>
</comment>
<dbReference type="InterPro" id="IPR036005">
    <property type="entry name" value="Creatinase/aminopeptidase-like"/>
</dbReference>
<dbReference type="InterPro" id="IPR052433">
    <property type="entry name" value="X-Pro_dipept-like"/>
</dbReference>
<comment type="similarity">
    <text evidence="3 13">Belongs to the peptidase M24B family.</text>
</comment>
<dbReference type="InterPro" id="IPR000994">
    <property type="entry name" value="Pept_M24"/>
</dbReference>
<keyword evidence="15" id="KW-0031">Aminopeptidase</keyword>
<reference evidence="15 16" key="1">
    <citation type="submission" date="2020-04" db="EMBL/GenBank/DDBJ databases">
        <authorList>
            <person name="De Canck E."/>
        </authorList>
    </citation>
    <scope>NUCLEOTIDE SEQUENCE [LARGE SCALE GENOMIC DNA]</scope>
    <source>
        <strain evidence="15 16">LMG 26845</strain>
    </source>
</reference>
<dbReference type="EMBL" id="CADIJR010000001">
    <property type="protein sequence ID" value="CAB3623779.1"/>
    <property type="molecule type" value="Genomic_DNA"/>
</dbReference>
<dbReference type="GO" id="GO:0006508">
    <property type="term" value="P:proteolysis"/>
    <property type="evidence" value="ECO:0007669"/>
    <property type="project" value="UniProtKB-KW"/>
</dbReference>
<accession>A0A6J5A0E8</accession>
<evidence type="ECO:0000256" key="10">
    <source>
        <dbReference type="ARBA" id="ARBA00069363"/>
    </source>
</evidence>
<proteinExistence type="inferred from homology"/>
<evidence type="ECO:0000256" key="6">
    <source>
        <dbReference type="ARBA" id="ARBA00022723"/>
    </source>
</evidence>
<dbReference type="InterPro" id="IPR001131">
    <property type="entry name" value="Peptidase_M24B_aminopep-P_CS"/>
</dbReference>
<dbReference type="Pfam" id="PF05195">
    <property type="entry name" value="AMP_N"/>
    <property type="match status" value="1"/>
</dbReference>
<dbReference type="Pfam" id="PF00557">
    <property type="entry name" value="Peptidase_M24"/>
    <property type="match status" value="1"/>
</dbReference>
<keyword evidence="16" id="KW-1185">Reference proteome</keyword>
<evidence type="ECO:0000256" key="8">
    <source>
        <dbReference type="ARBA" id="ARBA00023049"/>
    </source>
</evidence>
<dbReference type="GO" id="GO:0030145">
    <property type="term" value="F:manganese ion binding"/>
    <property type="evidence" value="ECO:0007669"/>
    <property type="project" value="InterPro"/>
</dbReference>
<sequence>MGADCRIRGTASKVNGISASRRAARPLPLMSLPPVDIAPFAARRQRLMERMRADGGGIAILATAPEAIRNRDAEYPYRHDSDFFYLTGFTEPGAWLVLIAGATDRALLFCRPRHIEHEIWEGRRFGPEAAAEHFGFDDAHALDALDELAPQLLLDQPTLYAPLAGDKRTDGRLHRWLAAAREASRGGHQPPMRQQDIRPILAEMRLIKDASEIAAMRRAAKISAGAHARAMRAARAGMREYELEAELLYEFRRHGAQAVAYNSIVAAGANACVLHYPAGEAVLRDGDLVLIDAGCEVDSYASDITRTFPVNGRYSGPQRALYDLTVAAQEAAAQATAPGRGWNDGHEAAVRVLAQGMLDLKLLKGSLDGVIESGDYSRFYMHRTGHWLGLDVHDVGDYRQPGGTPGAERPWRKLESGMMLTIEPGIYVRPADDVPEAYWNIGIRTEDDALVTDEGCELITRGVPVQAGEIEALMRE</sequence>
<dbReference type="InterPro" id="IPR007865">
    <property type="entry name" value="Aminopep_P_N"/>
</dbReference>
<dbReference type="GO" id="GO:0005829">
    <property type="term" value="C:cytosol"/>
    <property type="evidence" value="ECO:0007669"/>
    <property type="project" value="TreeGrafter"/>
</dbReference>
<keyword evidence="8" id="KW-0482">Metalloprotease</keyword>
<dbReference type="PANTHER" id="PTHR43226:SF4">
    <property type="entry name" value="XAA-PRO AMINOPEPTIDASE 3"/>
    <property type="match status" value="1"/>
</dbReference>
<dbReference type="PANTHER" id="PTHR43226">
    <property type="entry name" value="XAA-PRO AMINOPEPTIDASE 3"/>
    <property type="match status" value="1"/>
</dbReference>
<dbReference type="PROSITE" id="PS00491">
    <property type="entry name" value="PROLINE_PEPTIDASE"/>
    <property type="match status" value="1"/>
</dbReference>
<dbReference type="EC" id="3.4.11.9" evidence="4"/>
<evidence type="ECO:0000313" key="16">
    <source>
        <dbReference type="Proteomes" id="UP000507979"/>
    </source>
</evidence>
<dbReference type="Proteomes" id="UP000507979">
    <property type="component" value="Unassembled WGS sequence"/>
</dbReference>
<organism evidence="15 16">
    <name type="scientific">Achromobacter insuavis</name>
    <dbReference type="NCBI Taxonomy" id="1287735"/>
    <lineage>
        <taxon>Bacteria</taxon>
        <taxon>Pseudomonadati</taxon>
        <taxon>Pseudomonadota</taxon>
        <taxon>Betaproteobacteria</taxon>
        <taxon>Burkholderiales</taxon>
        <taxon>Alcaligenaceae</taxon>
        <taxon>Achromobacter</taxon>
    </lineage>
</organism>
<evidence type="ECO:0000256" key="5">
    <source>
        <dbReference type="ARBA" id="ARBA00022670"/>
    </source>
</evidence>
<dbReference type="SMART" id="SM01011">
    <property type="entry name" value="AMP_N"/>
    <property type="match status" value="1"/>
</dbReference>
<comment type="cofactor">
    <cofactor evidence="2">
        <name>Mn(2+)</name>
        <dbReference type="ChEBI" id="CHEBI:29035"/>
    </cofactor>
</comment>
<dbReference type="FunFam" id="3.90.230.10:FF:000002">
    <property type="entry name" value="Xaa-Pro aminopeptidase 3"/>
    <property type="match status" value="1"/>
</dbReference>
<dbReference type="Gene3D" id="3.90.230.10">
    <property type="entry name" value="Creatinase/methionine aminopeptidase superfamily"/>
    <property type="match status" value="1"/>
</dbReference>
<evidence type="ECO:0000256" key="13">
    <source>
        <dbReference type="RuleBase" id="RU000590"/>
    </source>
</evidence>
<dbReference type="InterPro" id="IPR029149">
    <property type="entry name" value="Creatin/AminoP/Spt16_N"/>
</dbReference>
<evidence type="ECO:0000313" key="15">
    <source>
        <dbReference type="EMBL" id="CAB3623779.1"/>
    </source>
</evidence>
<evidence type="ECO:0000259" key="14">
    <source>
        <dbReference type="SMART" id="SM01011"/>
    </source>
</evidence>
<dbReference type="GO" id="GO:0070006">
    <property type="term" value="F:metalloaminopeptidase activity"/>
    <property type="evidence" value="ECO:0007669"/>
    <property type="project" value="InterPro"/>
</dbReference>